<protein>
    <recommendedName>
        <fullName evidence="3">EF-hand domain-containing protein</fullName>
    </recommendedName>
</protein>
<proteinExistence type="predicted"/>
<gene>
    <name evidence="4" type="ORF">HYH03_010006</name>
</gene>
<dbReference type="PROSITE" id="PS00018">
    <property type="entry name" value="EF_HAND_1"/>
    <property type="match status" value="1"/>
</dbReference>
<sequence>MQVLARMTPATASARPTEPRSAVPDAGRSRRSVMLGMGASLLGLASTVGKATAAAPRLADLVLPLVKDMDANGDGRLDVDEVRGAIQRSGGPQIPRARVVRDVMAPVDFNDDAVLTVDEFARGMALELDVDERWMDAMGARGGRVSREELAAGLGDLGPRGEATLPVAFEMADANKDGRLDASEARTAMLLMATGVLGDYYEGDGGF</sequence>
<evidence type="ECO:0000259" key="3">
    <source>
        <dbReference type="PROSITE" id="PS50222"/>
    </source>
</evidence>
<dbReference type="EMBL" id="JAEHOE010000051">
    <property type="protein sequence ID" value="KAG2491635.1"/>
    <property type="molecule type" value="Genomic_DNA"/>
</dbReference>
<dbReference type="OrthoDB" id="26525at2759"/>
<dbReference type="Gene3D" id="1.10.238.10">
    <property type="entry name" value="EF-hand"/>
    <property type="match status" value="2"/>
</dbReference>
<feature type="region of interest" description="Disordered" evidence="2">
    <location>
        <begin position="1"/>
        <end position="29"/>
    </location>
</feature>
<evidence type="ECO:0000313" key="5">
    <source>
        <dbReference type="Proteomes" id="UP000612055"/>
    </source>
</evidence>
<dbReference type="PROSITE" id="PS50222">
    <property type="entry name" value="EF_HAND_2"/>
    <property type="match status" value="2"/>
</dbReference>
<feature type="domain" description="EF-hand" evidence="3">
    <location>
        <begin position="67"/>
        <end position="92"/>
    </location>
</feature>
<reference evidence="4" key="1">
    <citation type="journal article" date="2020" name="bioRxiv">
        <title>Comparative genomics of Chlamydomonas.</title>
        <authorList>
            <person name="Craig R.J."/>
            <person name="Hasan A.R."/>
            <person name="Ness R.W."/>
            <person name="Keightley P.D."/>
        </authorList>
    </citation>
    <scope>NUCLEOTIDE SEQUENCE</scope>
    <source>
        <strain evidence="4">CCAP 11/70</strain>
    </source>
</reference>
<dbReference type="Pfam" id="PF13499">
    <property type="entry name" value="EF-hand_7"/>
    <property type="match status" value="1"/>
</dbReference>
<dbReference type="Pfam" id="PF13202">
    <property type="entry name" value="EF-hand_5"/>
    <property type="match status" value="1"/>
</dbReference>
<evidence type="ECO:0000256" key="1">
    <source>
        <dbReference type="ARBA" id="ARBA00022837"/>
    </source>
</evidence>
<dbReference type="Proteomes" id="UP000612055">
    <property type="component" value="Unassembled WGS sequence"/>
</dbReference>
<organism evidence="4 5">
    <name type="scientific">Edaphochlamys debaryana</name>
    <dbReference type="NCBI Taxonomy" id="47281"/>
    <lineage>
        <taxon>Eukaryota</taxon>
        <taxon>Viridiplantae</taxon>
        <taxon>Chlorophyta</taxon>
        <taxon>core chlorophytes</taxon>
        <taxon>Chlorophyceae</taxon>
        <taxon>CS clade</taxon>
        <taxon>Chlamydomonadales</taxon>
        <taxon>Chlamydomonadales incertae sedis</taxon>
        <taxon>Edaphochlamys</taxon>
    </lineage>
</organism>
<feature type="domain" description="EF-hand" evidence="3">
    <location>
        <begin position="160"/>
        <end position="195"/>
    </location>
</feature>
<accession>A0A836BWL8</accession>
<dbReference type="SMART" id="SM00054">
    <property type="entry name" value="EFh"/>
    <property type="match status" value="3"/>
</dbReference>
<keyword evidence="1" id="KW-0106">Calcium</keyword>
<dbReference type="SUPFAM" id="SSF47473">
    <property type="entry name" value="EF-hand"/>
    <property type="match status" value="1"/>
</dbReference>
<comment type="caution">
    <text evidence="4">The sequence shown here is derived from an EMBL/GenBank/DDBJ whole genome shotgun (WGS) entry which is preliminary data.</text>
</comment>
<dbReference type="InterPro" id="IPR018247">
    <property type="entry name" value="EF_Hand_1_Ca_BS"/>
</dbReference>
<keyword evidence="5" id="KW-1185">Reference proteome</keyword>
<evidence type="ECO:0000313" key="4">
    <source>
        <dbReference type="EMBL" id="KAG2491635.1"/>
    </source>
</evidence>
<dbReference type="InterPro" id="IPR002048">
    <property type="entry name" value="EF_hand_dom"/>
</dbReference>
<dbReference type="InterPro" id="IPR011992">
    <property type="entry name" value="EF-hand-dom_pair"/>
</dbReference>
<name>A0A836BWL8_9CHLO</name>
<dbReference type="GO" id="GO:0005509">
    <property type="term" value="F:calcium ion binding"/>
    <property type="evidence" value="ECO:0007669"/>
    <property type="project" value="InterPro"/>
</dbReference>
<dbReference type="CDD" id="cd00051">
    <property type="entry name" value="EFh"/>
    <property type="match status" value="1"/>
</dbReference>
<evidence type="ECO:0000256" key="2">
    <source>
        <dbReference type="SAM" id="MobiDB-lite"/>
    </source>
</evidence>
<dbReference type="AlphaFoldDB" id="A0A836BWL8"/>